<dbReference type="GO" id="GO:0005789">
    <property type="term" value="C:endoplasmic reticulum membrane"/>
    <property type="evidence" value="ECO:0007669"/>
    <property type="project" value="UniProtKB-SubCell"/>
</dbReference>
<keyword evidence="11 14" id="KW-0408">Iron</keyword>
<keyword evidence="12 15" id="KW-0503">Monooxygenase</keyword>
<dbReference type="GO" id="GO:0006805">
    <property type="term" value="P:xenobiotic metabolic process"/>
    <property type="evidence" value="ECO:0007669"/>
    <property type="project" value="TreeGrafter"/>
</dbReference>
<comment type="subcellular location">
    <subcellularLocation>
        <location evidence="4">Endoplasmic reticulum membrane</location>
        <topology evidence="4">Peripheral membrane protein</topology>
    </subcellularLocation>
    <subcellularLocation>
        <location evidence="3">Microsome membrane</location>
        <topology evidence="3">Peripheral membrane protein</topology>
    </subcellularLocation>
</comment>
<dbReference type="GO" id="GO:0016712">
    <property type="term" value="F:oxidoreductase activity, acting on paired donors, with incorporation or reduction of molecular oxygen, reduced flavin or flavoprotein as one donor, and incorporation of one atom of oxygen"/>
    <property type="evidence" value="ECO:0007669"/>
    <property type="project" value="TreeGrafter"/>
</dbReference>
<protein>
    <recommendedName>
        <fullName evidence="18">Cytochrome P450</fullName>
    </recommendedName>
</protein>
<reference evidence="16" key="1">
    <citation type="submission" date="2022-01" db="EMBL/GenBank/DDBJ databases">
        <authorList>
            <person name="King R."/>
        </authorList>
    </citation>
    <scope>NUCLEOTIDE SEQUENCE</scope>
</reference>
<dbReference type="PROSITE" id="PS00086">
    <property type="entry name" value="CYTOCHROME_P450"/>
    <property type="match status" value="1"/>
</dbReference>
<organism evidence="16 17">
    <name type="scientific">Phyllotreta striolata</name>
    <name type="common">Striped flea beetle</name>
    <name type="synonym">Crioceris striolata</name>
    <dbReference type="NCBI Taxonomy" id="444603"/>
    <lineage>
        <taxon>Eukaryota</taxon>
        <taxon>Metazoa</taxon>
        <taxon>Ecdysozoa</taxon>
        <taxon>Arthropoda</taxon>
        <taxon>Hexapoda</taxon>
        <taxon>Insecta</taxon>
        <taxon>Pterygota</taxon>
        <taxon>Neoptera</taxon>
        <taxon>Endopterygota</taxon>
        <taxon>Coleoptera</taxon>
        <taxon>Polyphaga</taxon>
        <taxon>Cucujiformia</taxon>
        <taxon>Chrysomeloidea</taxon>
        <taxon>Chrysomelidae</taxon>
        <taxon>Galerucinae</taxon>
        <taxon>Alticini</taxon>
        <taxon>Phyllotreta</taxon>
    </lineage>
</organism>
<dbReference type="GO" id="GO:0005506">
    <property type="term" value="F:iron ion binding"/>
    <property type="evidence" value="ECO:0007669"/>
    <property type="project" value="InterPro"/>
</dbReference>
<evidence type="ECO:0000256" key="6">
    <source>
        <dbReference type="ARBA" id="ARBA00022617"/>
    </source>
</evidence>
<dbReference type="GO" id="GO:0020037">
    <property type="term" value="F:heme binding"/>
    <property type="evidence" value="ECO:0007669"/>
    <property type="project" value="InterPro"/>
</dbReference>
<keyword evidence="13" id="KW-0472">Membrane</keyword>
<keyword evidence="7 14" id="KW-0479">Metal-binding</keyword>
<comment type="cofactor">
    <cofactor evidence="1 14">
        <name>heme</name>
        <dbReference type="ChEBI" id="CHEBI:30413"/>
    </cofactor>
</comment>
<evidence type="ECO:0000256" key="10">
    <source>
        <dbReference type="ARBA" id="ARBA00023002"/>
    </source>
</evidence>
<dbReference type="InterPro" id="IPR017972">
    <property type="entry name" value="Cyt_P450_CS"/>
</dbReference>
<evidence type="ECO:0000256" key="13">
    <source>
        <dbReference type="ARBA" id="ARBA00023136"/>
    </source>
</evidence>
<evidence type="ECO:0000313" key="16">
    <source>
        <dbReference type="EMBL" id="CAG9859303.1"/>
    </source>
</evidence>
<keyword evidence="10 15" id="KW-0560">Oxidoreductase</keyword>
<name>A0A9N9TMT9_PHYSR</name>
<keyword evidence="6 14" id="KW-0349">Heme</keyword>
<dbReference type="InterPro" id="IPR050182">
    <property type="entry name" value="Cytochrome_P450_fam2"/>
</dbReference>
<evidence type="ECO:0000256" key="14">
    <source>
        <dbReference type="PIRSR" id="PIRSR602401-1"/>
    </source>
</evidence>
<dbReference type="AlphaFoldDB" id="A0A9N9TMT9"/>
<dbReference type="PANTHER" id="PTHR24300">
    <property type="entry name" value="CYTOCHROME P450 508A4-RELATED"/>
    <property type="match status" value="1"/>
</dbReference>
<keyword evidence="8" id="KW-0256">Endoplasmic reticulum</keyword>
<evidence type="ECO:0000256" key="11">
    <source>
        <dbReference type="ARBA" id="ARBA00023004"/>
    </source>
</evidence>
<evidence type="ECO:0000256" key="8">
    <source>
        <dbReference type="ARBA" id="ARBA00022824"/>
    </source>
</evidence>
<keyword evidence="17" id="KW-1185">Reference proteome</keyword>
<evidence type="ECO:0000256" key="9">
    <source>
        <dbReference type="ARBA" id="ARBA00022848"/>
    </source>
</evidence>
<dbReference type="Pfam" id="PF00067">
    <property type="entry name" value="p450"/>
    <property type="match status" value="1"/>
</dbReference>
<comment type="function">
    <text evidence="2">May be involved in the metabolism of insect hormones and in the breakdown of synthetic insecticides.</text>
</comment>
<comment type="similarity">
    <text evidence="5 15">Belongs to the cytochrome P450 family.</text>
</comment>
<dbReference type="PRINTS" id="PR00463">
    <property type="entry name" value="EP450I"/>
</dbReference>
<dbReference type="CDD" id="cd20651">
    <property type="entry name" value="CYP15A1-like"/>
    <property type="match status" value="1"/>
</dbReference>
<dbReference type="Proteomes" id="UP001153712">
    <property type="component" value="Chromosome 2"/>
</dbReference>
<evidence type="ECO:0000256" key="1">
    <source>
        <dbReference type="ARBA" id="ARBA00001971"/>
    </source>
</evidence>
<keyword evidence="9" id="KW-0492">Microsome</keyword>
<evidence type="ECO:0000256" key="2">
    <source>
        <dbReference type="ARBA" id="ARBA00003690"/>
    </source>
</evidence>
<evidence type="ECO:0008006" key="18">
    <source>
        <dbReference type="Google" id="ProtNLM"/>
    </source>
</evidence>
<evidence type="ECO:0000256" key="12">
    <source>
        <dbReference type="ARBA" id="ARBA00023033"/>
    </source>
</evidence>
<evidence type="ECO:0000256" key="15">
    <source>
        <dbReference type="RuleBase" id="RU000461"/>
    </source>
</evidence>
<dbReference type="FunFam" id="1.10.630.10:FF:000238">
    <property type="entry name" value="Cytochrome P450 2A6"/>
    <property type="match status" value="1"/>
</dbReference>
<feature type="binding site" description="axial binding residue" evidence="14">
    <location>
        <position position="438"/>
    </location>
    <ligand>
        <name>heme</name>
        <dbReference type="ChEBI" id="CHEBI:30413"/>
    </ligand>
    <ligandPart>
        <name>Fe</name>
        <dbReference type="ChEBI" id="CHEBI:18248"/>
    </ligandPart>
</feature>
<evidence type="ECO:0000313" key="17">
    <source>
        <dbReference type="Proteomes" id="UP001153712"/>
    </source>
</evidence>
<evidence type="ECO:0000256" key="7">
    <source>
        <dbReference type="ARBA" id="ARBA00022723"/>
    </source>
</evidence>
<dbReference type="PRINTS" id="PR00385">
    <property type="entry name" value="P450"/>
</dbReference>
<dbReference type="GO" id="GO:0006082">
    <property type="term" value="P:organic acid metabolic process"/>
    <property type="evidence" value="ECO:0007669"/>
    <property type="project" value="TreeGrafter"/>
</dbReference>
<dbReference type="InterPro" id="IPR036396">
    <property type="entry name" value="Cyt_P450_sf"/>
</dbReference>
<dbReference type="SUPFAM" id="SSF48264">
    <property type="entry name" value="Cytochrome P450"/>
    <property type="match status" value="1"/>
</dbReference>
<proteinExistence type="inferred from homology"/>
<dbReference type="PANTHER" id="PTHR24300:SF376">
    <property type="entry name" value="CYTOCHROME P450 15A1"/>
    <property type="match status" value="1"/>
</dbReference>
<dbReference type="GO" id="GO:0008395">
    <property type="term" value="F:steroid hydroxylase activity"/>
    <property type="evidence" value="ECO:0007669"/>
    <property type="project" value="TreeGrafter"/>
</dbReference>
<dbReference type="Gene3D" id="1.10.630.10">
    <property type="entry name" value="Cytochrome P450"/>
    <property type="match status" value="1"/>
</dbReference>
<evidence type="ECO:0000256" key="3">
    <source>
        <dbReference type="ARBA" id="ARBA00004174"/>
    </source>
</evidence>
<gene>
    <name evidence="16" type="ORF">PHYEVI_LOCUS5677</name>
</gene>
<accession>A0A9N9TMT9</accession>
<dbReference type="InterPro" id="IPR001128">
    <property type="entry name" value="Cyt_P450"/>
</dbReference>
<dbReference type="EMBL" id="OU900095">
    <property type="protein sequence ID" value="CAG9859303.1"/>
    <property type="molecule type" value="Genomic_DNA"/>
</dbReference>
<evidence type="ECO:0000256" key="4">
    <source>
        <dbReference type="ARBA" id="ARBA00004406"/>
    </source>
</evidence>
<dbReference type="OrthoDB" id="3934656at2759"/>
<sequence>MFELLAVLFVFIATWGFYSTIKPRKYPPGPVWYPFVGSAPIVKKLAIQLGGLHKAVQKLSETHKTDILGLKLGDKNTVIVSNYALLKDILWKEEYAGRPDDIFIRLRCLGQLKGITMTDGSFSRIQKKFVKTHLRELGFGKERMEELINEESSELMEILEKLEDQGIDFTKILPLSVMNVLWAIAAGTRMDRYDNRLITLLNTMQERSRLFDLSGGLLNQFPWLRFVAPEISGYNLITRLNKNLKEIIMESIEEHKKSWIPGQDNDLIYAFINKMNDTNDDNSTFTEDQLVMICLDLFIAGSVSTSNTLGCAFLFMILNPEIQSKVAEEVERAFAKNENIHYKERNRVPYVEAVLNEVHRFSTIGPIGGPRRVTSDVKLGDYEIPKNTMVLYSIYSCHNDKDYWKDPEVFRPERFLTPEGTLINHERFMPFSIGIRRCLGEVLARSCVFTFFCEIIRNYEVIAYPGTKPTGKLIAGMLTGPESYMAKLVKRNKQNNSIIY</sequence>
<dbReference type="InterPro" id="IPR002401">
    <property type="entry name" value="Cyt_P450_E_grp-I"/>
</dbReference>
<evidence type="ECO:0000256" key="5">
    <source>
        <dbReference type="ARBA" id="ARBA00010617"/>
    </source>
</evidence>